<dbReference type="Proteomes" id="UP000240010">
    <property type="component" value="Unassembled WGS sequence"/>
</dbReference>
<protein>
    <submittedName>
        <fullName evidence="1">VapB protein of antitoxin of type II toxin-antitoxin system</fullName>
    </submittedName>
</protein>
<dbReference type="RefSeq" id="WP_104428189.1">
    <property type="nucleotide sequence ID" value="NZ_PTIZ01000003.1"/>
</dbReference>
<reference evidence="1 2" key="1">
    <citation type="submission" date="2018-02" db="EMBL/GenBank/DDBJ databases">
        <title>Subsurface microbial communities from deep shales in Ohio and West Virginia, USA.</title>
        <authorList>
            <person name="Wrighton K."/>
        </authorList>
    </citation>
    <scope>NUCLEOTIDE SEQUENCE [LARGE SCALE GENOMIC DNA]</scope>
    <source>
        <strain evidence="1 2">OWC-DMM</strain>
    </source>
</reference>
<sequence>MTTNLAIDDDLINEALTLGHFKTKEDTVVTALREFINHRKQAEIIDLFGKFDPDPDYDYKQGRHS</sequence>
<dbReference type="EMBL" id="PTIZ01000003">
    <property type="protein sequence ID" value="PPK76469.1"/>
    <property type="molecule type" value="Genomic_DNA"/>
</dbReference>
<dbReference type="AlphaFoldDB" id="A0A2S6HG53"/>
<organism evidence="1 2">
    <name type="scientific">Methylobacter tundripaludum</name>
    <dbReference type="NCBI Taxonomy" id="173365"/>
    <lineage>
        <taxon>Bacteria</taxon>
        <taxon>Pseudomonadati</taxon>
        <taxon>Pseudomonadota</taxon>
        <taxon>Gammaproteobacteria</taxon>
        <taxon>Methylococcales</taxon>
        <taxon>Methylococcaceae</taxon>
        <taxon>Methylobacter</taxon>
    </lineage>
</organism>
<evidence type="ECO:0000313" key="2">
    <source>
        <dbReference type="Proteomes" id="UP000240010"/>
    </source>
</evidence>
<evidence type="ECO:0000313" key="1">
    <source>
        <dbReference type="EMBL" id="PPK76469.1"/>
    </source>
</evidence>
<comment type="caution">
    <text evidence="1">The sequence shown here is derived from an EMBL/GenBank/DDBJ whole genome shotgun (WGS) entry which is preliminary data.</text>
</comment>
<dbReference type="Pfam" id="PF09957">
    <property type="entry name" value="VapB_antitoxin"/>
    <property type="match status" value="1"/>
</dbReference>
<accession>A0A2S6HG53</accession>
<name>A0A2S6HG53_9GAMM</name>
<proteinExistence type="predicted"/>
<dbReference type="InterPro" id="IPR019239">
    <property type="entry name" value="VapB_antitoxin"/>
</dbReference>
<gene>
    <name evidence="1" type="ORF">B0F87_10376</name>
</gene>